<name>A0A9Q8CKQ5_9STAP</name>
<dbReference type="AlphaFoldDB" id="A0A9Q8CKQ5"/>
<dbReference type="Proteomes" id="UP000295280">
    <property type="component" value="Unassembled WGS sequence"/>
</dbReference>
<keyword evidence="2" id="KW-1185">Reference proteome</keyword>
<evidence type="ECO:0000313" key="2">
    <source>
        <dbReference type="Proteomes" id="UP000295280"/>
    </source>
</evidence>
<gene>
    <name evidence="1" type="ORF">ERX40_09765</name>
</gene>
<evidence type="ECO:0000313" key="1">
    <source>
        <dbReference type="EMBL" id="TDL96630.1"/>
    </source>
</evidence>
<dbReference type="RefSeq" id="WP_133418314.1">
    <property type="nucleotide sequence ID" value="NZ_SCWD01000005.1"/>
</dbReference>
<sequence length="85" mass="9606">MAHFDGWDIKNETKFPDDKIAKLEDSIIVTGDVSRLEDGMLSIQEIGSVSAVEHDGEIEYEETDSDDIYFVIDEGAQTVIIREDR</sequence>
<proteinExistence type="predicted"/>
<accession>A0A9Q8CKQ5</accession>
<organism evidence="1 2">
    <name type="scientific">Macrococcus carouselicus</name>
    <dbReference type="NCBI Taxonomy" id="69969"/>
    <lineage>
        <taxon>Bacteria</taxon>
        <taxon>Bacillati</taxon>
        <taxon>Bacillota</taxon>
        <taxon>Bacilli</taxon>
        <taxon>Bacillales</taxon>
        <taxon>Staphylococcaceae</taxon>
        <taxon>Macrococcus</taxon>
    </lineage>
</organism>
<reference evidence="1 2" key="1">
    <citation type="submission" date="2019-01" db="EMBL/GenBank/DDBJ databases">
        <title>Draft genome sequences of the type strains of six Macrococcus species.</title>
        <authorList>
            <person name="Mazhar S."/>
            <person name="Altermann E."/>
            <person name="Hill C."/>
            <person name="Mcauliffe O."/>
        </authorList>
    </citation>
    <scope>NUCLEOTIDE SEQUENCE [LARGE SCALE GENOMIC DNA]</scope>
    <source>
        <strain evidence="1 2">ATCC 51828</strain>
    </source>
</reference>
<comment type="caution">
    <text evidence="1">The sequence shown here is derived from an EMBL/GenBank/DDBJ whole genome shotgun (WGS) entry which is preliminary data.</text>
</comment>
<protein>
    <submittedName>
        <fullName evidence="1">Uncharacterized protein</fullName>
    </submittedName>
</protein>
<dbReference type="OrthoDB" id="9853913at2"/>
<dbReference type="EMBL" id="SCWD01000005">
    <property type="protein sequence ID" value="TDL96630.1"/>
    <property type="molecule type" value="Genomic_DNA"/>
</dbReference>